<evidence type="ECO:0000259" key="2">
    <source>
        <dbReference type="Pfam" id="PF01301"/>
    </source>
</evidence>
<dbReference type="WBParaSite" id="MBELARI_LOCUS20467">
    <property type="protein sequence ID" value="MBELARI_LOCUS20467"/>
    <property type="gene ID" value="MBELARI_LOCUS20467"/>
</dbReference>
<protein>
    <recommendedName>
        <fullName evidence="2">Glycoside hydrolase 35 catalytic domain-containing protein</fullName>
    </recommendedName>
</protein>
<dbReference type="InterPro" id="IPR031330">
    <property type="entry name" value="Gly_Hdrlase_35_cat"/>
</dbReference>
<dbReference type="InterPro" id="IPR017853">
    <property type="entry name" value="GH"/>
</dbReference>
<dbReference type="GO" id="GO:0004553">
    <property type="term" value="F:hydrolase activity, hydrolyzing O-glycosyl compounds"/>
    <property type="evidence" value="ECO:0007669"/>
    <property type="project" value="InterPro"/>
</dbReference>
<evidence type="ECO:0000313" key="3">
    <source>
        <dbReference type="Proteomes" id="UP000887575"/>
    </source>
</evidence>
<comment type="similarity">
    <text evidence="1">Belongs to the glycosyl hydrolase 35 family.</text>
</comment>
<proteinExistence type="inferred from homology"/>
<evidence type="ECO:0000313" key="4">
    <source>
        <dbReference type="WBParaSite" id="MBELARI_LOCUS20467"/>
    </source>
</evidence>
<dbReference type="PRINTS" id="PR00742">
    <property type="entry name" value="GLHYDRLASE35"/>
</dbReference>
<feature type="domain" description="Glycoside hydrolase 35 catalytic" evidence="2">
    <location>
        <begin position="1"/>
        <end position="188"/>
    </location>
</feature>
<sequence length="203" mass="24286">MDDKPFTYYSGSIHYFRIHEKRWSQRLRQLRDLGLNAIQYYIPWNFHEVFEGQYNFVDDRNFTEFSRLAWQQHGMYTILRVGPYVCGEWENGGFPAYVTDGNLTLRSSDERYLFYVKKWFDVLLPKIKPMLYNNGGPILMVQIENGFGWTPKRDKKYMKWLRVLALKHLGKDTVLFTSKKSSQPMRSIAQTWNDPWSVTDNQL</sequence>
<evidence type="ECO:0000256" key="1">
    <source>
        <dbReference type="ARBA" id="ARBA00009809"/>
    </source>
</evidence>
<dbReference type="Proteomes" id="UP000887575">
    <property type="component" value="Unassembled WGS sequence"/>
</dbReference>
<dbReference type="InterPro" id="IPR001944">
    <property type="entry name" value="Glycoside_Hdrlase_35"/>
</dbReference>
<accession>A0AAF3F1T9</accession>
<name>A0AAF3F1T9_9BILA</name>
<dbReference type="SUPFAM" id="SSF51445">
    <property type="entry name" value="(Trans)glycosidases"/>
    <property type="match status" value="1"/>
</dbReference>
<dbReference type="Gene3D" id="3.20.20.80">
    <property type="entry name" value="Glycosidases"/>
    <property type="match status" value="1"/>
</dbReference>
<dbReference type="AlphaFoldDB" id="A0AAF3F1T9"/>
<dbReference type="Pfam" id="PF01301">
    <property type="entry name" value="Glyco_hydro_35"/>
    <property type="match status" value="1"/>
</dbReference>
<keyword evidence="3" id="KW-1185">Reference proteome</keyword>
<organism evidence="3 4">
    <name type="scientific">Mesorhabditis belari</name>
    <dbReference type="NCBI Taxonomy" id="2138241"/>
    <lineage>
        <taxon>Eukaryota</taxon>
        <taxon>Metazoa</taxon>
        <taxon>Ecdysozoa</taxon>
        <taxon>Nematoda</taxon>
        <taxon>Chromadorea</taxon>
        <taxon>Rhabditida</taxon>
        <taxon>Rhabditina</taxon>
        <taxon>Rhabditomorpha</taxon>
        <taxon>Rhabditoidea</taxon>
        <taxon>Rhabditidae</taxon>
        <taxon>Mesorhabditinae</taxon>
        <taxon>Mesorhabditis</taxon>
    </lineage>
</organism>
<reference evidence="4" key="1">
    <citation type="submission" date="2024-02" db="UniProtKB">
        <authorList>
            <consortium name="WormBaseParasite"/>
        </authorList>
    </citation>
    <scope>IDENTIFICATION</scope>
</reference>
<dbReference type="GO" id="GO:0005975">
    <property type="term" value="P:carbohydrate metabolic process"/>
    <property type="evidence" value="ECO:0007669"/>
    <property type="project" value="InterPro"/>
</dbReference>
<dbReference type="PANTHER" id="PTHR23421">
    <property type="entry name" value="BETA-GALACTOSIDASE RELATED"/>
    <property type="match status" value="1"/>
</dbReference>